<reference evidence="3" key="1">
    <citation type="submission" date="2022-01" db="EMBL/GenBank/DDBJ databases">
        <title>Draft genome sequence of Sabulilitoribacter arenilitoris KCTC 52401.</title>
        <authorList>
            <person name="Oh J.-S."/>
        </authorList>
    </citation>
    <scope>NUCLEOTIDE SEQUENCE</scope>
    <source>
        <strain evidence="3">HMF6543</strain>
    </source>
</reference>
<dbReference type="PRINTS" id="PR00081">
    <property type="entry name" value="GDHRDH"/>
</dbReference>
<keyword evidence="2" id="KW-1133">Transmembrane helix</keyword>
<keyword evidence="2" id="KW-0472">Membrane</keyword>
<protein>
    <submittedName>
        <fullName evidence="3">SDR family oxidoreductase</fullName>
    </submittedName>
</protein>
<evidence type="ECO:0000313" key="4">
    <source>
        <dbReference type="Proteomes" id="UP001199795"/>
    </source>
</evidence>
<name>A0AAE3EQM0_9FLAO</name>
<dbReference type="NCBIfam" id="NF005559">
    <property type="entry name" value="PRK07231.1"/>
    <property type="match status" value="1"/>
</dbReference>
<dbReference type="PANTHER" id="PTHR42879">
    <property type="entry name" value="3-OXOACYL-(ACYL-CARRIER-PROTEIN) REDUCTASE"/>
    <property type="match status" value="1"/>
</dbReference>
<dbReference type="Gene3D" id="3.40.50.720">
    <property type="entry name" value="NAD(P)-binding Rossmann-like Domain"/>
    <property type="match status" value="1"/>
</dbReference>
<keyword evidence="2" id="KW-0812">Transmembrane</keyword>
<dbReference type="InterPro" id="IPR050259">
    <property type="entry name" value="SDR"/>
</dbReference>
<accession>A0AAE3EQM0</accession>
<dbReference type="PANTHER" id="PTHR42879:SF2">
    <property type="entry name" value="3-OXOACYL-[ACYL-CARRIER-PROTEIN] REDUCTASE FABG"/>
    <property type="match status" value="1"/>
</dbReference>
<dbReference type="EMBL" id="JAKKDU010000011">
    <property type="protein sequence ID" value="MCF7568817.1"/>
    <property type="molecule type" value="Genomic_DNA"/>
</dbReference>
<evidence type="ECO:0000256" key="2">
    <source>
        <dbReference type="SAM" id="Phobius"/>
    </source>
</evidence>
<dbReference type="AlphaFoldDB" id="A0AAE3EQM0"/>
<dbReference type="Pfam" id="PF13561">
    <property type="entry name" value="adh_short_C2"/>
    <property type="match status" value="1"/>
</dbReference>
<feature type="transmembrane region" description="Helical" evidence="2">
    <location>
        <begin position="136"/>
        <end position="157"/>
    </location>
</feature>
<dbReference type="InterPro" id="IPR002347">
    <property type="entry name" value="SDR_fam"/>
</dbReference>
<organism evidence="3 4">
    <name type="scientific">Wocania arenilitoris</name>
    <dbReference type="NCBI Taxonomy" id="2044858"/>
    <lineage>
        <taxon>Bacteria</taxon>
        <taxon>Pseudomonadati</taxon>
        <taxon>Bacteroidota</taxon>
        <taxon>Flavobacteriia</taxon>
        <taxon>Flavobacteriales</taxon>
        <taxon>Flavobacteriaceae</taxon>
        <taxon>Wocania</taxon>
    </lineage>
</organism>
<dbReference type="InterPro" id="IPR036291">
    <property type="entry name" value="NAD(P)-bd_dom_sf"/>
</dbReference>
<dbReference type="Proteomes" id="UP001199795">
    <property type="component" value="Unassembled WGS sequence"/>
</dbReference>
<evidence type="ECO:0000256" key="1">
    <source>
        <dbReference type="ARBA" id="ARBA00006484"/>
    </source>
</evidence>
<comment type="similarity">
    <text evidence="1">Belongs to the short-chain dehydrogenases/reductases (SDR) family.</text>
</comment>
<dbReference type="FunFam" id="3.40.50.720:FF:000084">
    <property type="entry name" value="Short-chain dehydrogenase reductase"/>
    <property type="match status" value="1"/>
</dbReference>
<dbReference type="CDD" id="cd05233">
    <property type="entry name" value="SDR_c"/>
    <property type="match status" value="1"/>
</dbReference>
<keyword evidence="4" id="KW-1185">Reference proteome</keyword>
<comment type="caution">
    <text evidence="3">The sequence shown here is derived from an EMBL/GenBank/DDBJ whole genome shotgun (WGS) entry which is preliminary data.</text>
</comment>
<proteinExistence type="inferred from homology"/>
<gene>
    <name evidence="3" type="ORF">L3X37_10640</name>
</gene>
<dbReference type="RefSeq" id="WP_237240152.1">
    <property type="nucleotide sequence ID" value="NZ_JAKKDU010000011.1"/>
</dbReference>
<evidence type="ECO:0000313" key="3">
    <source>
        <dbReference type="EMBL" id="MCF7568817.1"/>
    </source>
</evidence>
<dbReference type="PRINTS" id="PR00080">
    <property type="entry name" value="SDRFAMILY"/>
</dbReference>
<dbReference type="SUPFAM" id="SSF51735">
    <property type="entry name" value="NAD(P)-binding Rossmann-fold domains"/>
    <property type="match status" value="1"/>
</dbReference>
<sequence>MDANRHSGKVVVVTGGSSGIGKEIARTFLSQGAFVELVGLDEGGLIETQKEFGEKCAYKVHDVTNTEYAKNVIESIYNKHDRIDVLVNNAGIHQKKSTEEMSVAEFNKMLNVHVTGAFSLVSEVLPIMKKQNSGNIIFMASMAAIIGLPEVISYAAAKSAYVGMVRSLTSEVAGWNIRVNAIAPGWINTPLLRKALVDNKDRAQKILERTPMNKFGDSEDIANATSFLCSEEAKFITGVLLPVDGGASIGF</sequence>